<dbReference type="PANTHER" id="PTHR33490">
    <property type="entry name" value="BLR5614 PROTEIN-RELATED"/>
    <property type="match status" value="1"/>
</dbReference>
<dbReference type="EMBL" id="BJXV01000003">
    <property type="protein sequence ID" value="GEN27192.1"/>
    <property type="molecule type" value="Genomic_DNA"/>
</dbReference>
<accession>A0A511UPX4</accession>
<gene>
    <name evidence="2" type="ORF">HVA01_08380</name>
</gene>
<feature type="domain" description="Transglutaminase-like" evidence="1">
    <location>
        <begin position="172"/>
        <end position="248"/>
    </location>
</feature>
<comment type="caution">
    <text evidence="2">The sequence shown here is derived from an EMBL/GenBank/DDBJ whole genome shotgun (WGS) entry which is preliminary data.</text>
</comment>
<name>A0A511UPX4_9GAMM</name>
<protein>
    <submittedName>
        <fullName evidence="2">IMP dehydrogenase</fullName>
    </submittedName>
</protein>
<dbReference type="SUPFAM" id="SSF54001">
    <property type="entry name" value="Cysteine proteinases"/>
    <property type="match status" value="1"/>
</dbReference>
<dbReference type="AlphaFoldDB" id="A0A511UPX4"/>
<dbReference type="InterPro" id="IPR013589">
    <property type="entry name" value="Bac_transglu_N"/>
</dbReference>
<reference evidence="2 3" key="1">
    <citation type="submission" date="2019-07" db="EMBL/GenBank/DDBJ databases">
        <title>Whole genome shotgun sequence of Halomonas variabilis NBRC 102410.</title>
        <authorList>
            <person name="Hosoyama A."/>
            <person name="Uohara A."/>
            <person name="Ohji S."/>
            <person name="Ichikawa N."/>
        </authorList>
    </citation>
    <scope>NUCLEOTIDE SEQUENCE [LARGE SCALE GENOMIC DNA]</scope>
    <source>
        <strain evidence="2 3">NBRC 102410</strain>
    </source>
</reference>
<dbReference type="Pfam" id="PF01841">
    <property type="entry name" value="Transglut_core"/>
    <property type="match status" value="1"/>
</dbReference>
<evidence type="ECO:0000259" key="1">
    <source>
        <dbReference type="SMART" id="SM00460"/>
    </source>
</evidence>
<dbReference type="InterPro" id="IPR002931">
    <property type="entry name" value="Transglutaminase-like"/>
</dbReference>
<dbReference type="Proteomes" id="UP000321303">
    <property type="component" value="Unassembled WGS sequence"/>
</dbReference>
<sequence>MTIRVALYHRTTYHFDRPVLLSPHVIRLRPAPHCRTHIEAYSLKLSGDDHFINWQQDPFGNFNARVVFPEPRKELTIAVELIAPMTVINPFDFFLDEIAQTIPFAYPASLRQELSPYLEITEAGPRLMAWLETVPRTPTTTVDFLVALNQRLQDDIGYLVRLEPGVQSCEETLTLASGSCRDSAWLLVQIFRHLGLAARFVSGYLIQLKSDVKALDGPSGSEEDFTDLHAWTEVFLPGAGWVGLDPTSGLFAGEGHIPLAATPTIGSAAAITGSSEKCEVSFDVTMEVERIHEDPRITKPYSDEQWQRIGALGDQVDAELNQQDVRLTMGGEPTFVSVDDMESPQWNTQALGEHKRECAEVLLARLQAAFAPGSVIQQQQGKRYPGEPLPRWALACYWRKDGAPLWRNPQWLAFMPDAPEVAADDVTAQRFTTALSERLSVAERHWHSAYEDSAYYRWQEQSLPINVDPRNATVNDGAERQRLARLLQQGLDAVVGYALPLRHSLSQAHRWETCRWPLKREHLFLVPGDSPIGLRLPLSALPWADPDQAPTESDHQNGIIHTSLCVEPRDGRLHIFLPPLTHLEHYFDLINSVEECACELACPVVIEGYAPPQDSRLEKLMVTPDPGVITVNMMPAASWQTLVAQTERLYADAWASRLGTEKFMLDGRHTGTGGGHQITLGGITPDDSPFLRRPDLLASIVTYWQHHPSLSYLFAGLFTGPASQAPRMDETRHEALYELEIALQQMPAGDLNQPWLVDQLLRPLLTDLTGNSQRAELCIDKLYPPDSGDRQLGLLALRGFEMPPHARMGLMQMLLVRALVARCWKTPYRAKPVRWGSALQDRWMLPHYLWSDLGDVLDDLRCHGFDFDLAWFAPFLAFRFPLHGRLHTPMLDIELRQAIEPWHVAGDEAGAGGTGRYVDSSVERLEVNVSGMSGDRYVVTCNGRRVPLSATGRNGEAVAGVRYRAWQPPLALHSAPHSQIPIHAPLVFDVVDTWNQRSVAGCTYHVAHPTGRHFDTFPVNAFEAEARRLGRFSDSGHRHGHQVPKLESPSLELPQTLDLRWTPS</sequence>
<proteinExistence type="predicted"/>
<evidence type="ECO:0000313" key="2">
    <source>
        <dbReference type="EMBL" id="GEN27192.1"/>
    </source>
</evidence>
<dbReference type="Pfam" id="PF08379">
    <property type="entry name" value="Bact_transglu_N"/>
    <property type="match status" value="1"/>
</dbReference>
<dbReference type="InterPro" id="IPR018667">
    <property type="entry name" value="DUF2126"/>
</dbReference>
<dbReference type="Pfam" id="PF09899">
    <property type="entry name" value="DUF2126"/>
    <property type="match status" value="1"/>
</dbReference>
<dbReference type="PANTHER" id="PTHR33490:SF1">
    <property type="entry name" value="SLL1233 PROTEIN"/>
    <property type="match status" value="1"/>
</dbReference>
<dbReference type="OrthoDB" id="9804872at2"/>
<organism evidence="2 3">
    <name type="scientific">Halovibrio variabilis</name>
    <dbReference type="NCBI Taxonomy" id="31910"/>
    <lineage>
        <taxon>Bacteria</taxon>
        <taxon>Pseudomonadati</taxon>
        <taxon>Pseudomonadota</taxon>
        <taxon>Gammaproteobacteria</taxon>
        <taxon>Oceanospirillales</taxon>
        <taxon>Halomonadaceae</taxon>
        <taxon>Halovibrio</taxon>
    </lineage>
</organism>
<dbReference type="RefSeq" id="WP_146873283.1">
    <property type="nucleotide sequence ID" value="NZ_BJXV01000003.1"/>
</dbReference>
<keyword evidence="3" id="KW-1185">Reference proteome</keyword>
<dbReference type="SMART" id="SM00460">
    <property type="entry name" value="TGc"/>
    <property type="match status" value="1"/>
</dbReference>
<dbReference type="Gene3D" id="3.10.620.30">
    <property type="match status" value="1"/>
</dbReference>
<evidence type="ECO:0000313" key="3">
    <source>
        <dbReference type="Proteomes" id="UP000321303"/>
    </source>
</evidence>
<dbReference type="InterPro" id="IPR038765">
    <property type="entry name" value="Papain-like_cys_pep_sf"/>
</dbReference>